<sequence length="312" mass="35427">MNNPLFCKNLAQAFQFIPRKRIISAKSPRDSGESNADPLAIHNSSLFQFIKPNARLSPKQIIHQNRERIEDVLLRKGKESKEKKEIEKTKWIAERMSHFTYSPKINKQSKKLIEKKDQIAFCSTELASSARRRSNSLSVISNSVSTNINKNERAAKGHHIASNSCSNFDDSIKAKKIIPQSAKENPCHSRAKNKSQPICLMIPSKNDPNYPHDDGFDQSSNWHASDLVEKDKENCSKHSVNKKLRNCKKVIKSQPNSCNNSKVLKNSFLTEASIDSAHAKDIARNCSIEIKTARIYKKIIEDRKKMCSLINN</sequence>
<proteinExistence type="predicted"/>
<protein>
    <recommendedName>
        <fullName evidence="3">Exophilin 5</fullName>
    </recommendedName>
</protein>
<evidence type="ECO:0000313" key="2">
    <source>
        <dbReference type="Proteomes" id="UP001162131"/>
    </source>
</evidence>
<accession>A0AAU9IMH2</accession>
<dbReference type="EMBL" id="CAJZBQ010000010">
    <property type="protein sequence ID" value="CAG9313363.1"/>
    <property type="molecule type" value="Genomic_DNA"/>
</dbReference>
<keyword evidence="2" id="KW-1185">Reference proteome</keyword>
<evidence type="ECO:0008006" key="3">
    <source>
        <dbReference type="Google" id="ProtNLM"/>
    </source>
</evidence>
<evidence type="ECO:0000313" key="1">
    <source>
        <dbReference type="EMBL" id="CAG9313363.1"/>
    </source>
</evidence>
<reference evidence="1" key="1">
    <citation type="submission" date="2021-09" db="EMBL/GenBank/DDBJ databases">
        <authorList>
            <consortium name="AG Swart"/>
            <person name="Singh M."/>
            <person name="Singh A."/>
            <person name="Seah K."/>
            <person name="Emmerich C."/>
        </authorList>
    </citation>
    <scope>NUCLEOTIDE SEQUENCE</scope>
    <source>
        <strain evidence="1">ATCC30299</strain>
    </source>
</reference>
<dbReference type="AlphaFoldDB" id="A0AAU9IMH2"/>
<gene>
    <name evidence="1" type="ORF">BSTOLATCC_MIC8635</name>
</gene>
<name>A0AAU9IMH2_9CILI</name>
<dbReference type="Proteomes" id="UP001162131">
    <property type="component" value="Unassembled WGS sequence"/>
</dbReference>
<comment type="caution">
    <text evidence="1">The sequence shown here is derived from an EMBL/GenBank/DDBJ whole genome shotgun (WGS) entry which is preliminary data.</text>
</comment>
<organism evidence="1 2">
    <name type="scientific">Blepharisma stoltei</name>
    <dbReference type="NCBI Taxonomy" id="1481888"/>
    <lineage>
        <taxon>Eukaryota</taxon>
        <taxon>Sar</taxon>
        <taxon>Alveolata</taxon>
        <taxon>Ciliophora</taxon>
        <taxon>Postciliodesmatophora</taxon>
        <taxon>Heterotrichea</taxon>
        <taxon>Heterotrichida</taxon>
        <taxon>Blepharismidae</taxon>
        <taxon>Blepharisma</taxon>
    </lineage>
</organism>